<dbReference type="EMBL" id="KE344454">
    <property type="protein sequence ID" value="EXB62709.1"/>
    <property type="molecule type" value="Genomic_DNA"/>
</dbReference>
<evidence type="ECO:0000256" key="2">
    <source>
        <dbReference type="SAM" id="Phobius"/>
    </source>
</evidence>
<evidence type="ECO:0000256" key="1">
    <source>
        <dbReference type="SAM" id="MobiDB-lite"/>
    </source>
</evidence>
<proteinExistence type="predicted"/>
<evidence type="ECO:0000259" key="3">
    <source>
        <dbReference type="Pfam" id="PF24714"/>
    </source>
</evidence>
<keyword evidence="5" id="KW-1185">Reference proteome</keyword>
<dbReference type="InterPro" id="IPR016024">
    <property type="entry name" value="ARM-type_fold"/>
</dbReference>
<dbReference type="STRING" id="981085.W9R0S6"/>
<dbReference type="Pfam" id="PF24714">
    <property type="entry name" value="TOR1L1_N"/>
    <property type="match status" value="1"/>
</dbReference>
<feature type="domain" description="TORTIFOLIA1/SINE1-2 N-terminal" evidence="3">
    <location>
        <begin position="19"/>
        <end position="290"/>
    </location>
</feature>
<dbReference type="InterPro" id="IPR033337">
    <property type="entry name" value="TORTIFOLIA1/SINE1-2"/>
</dbReference>
<dbReference type="PANTHER" id="PTHR31355:SF4">
    <property type="entry name" value="TOG DOMAIN-CONTAINING PROTEIN"/>
    <property type="match status" value="1"/>
</dbReference>
<sequence length="597" mass="65991">MGRSLNPLLQQELENFDKDAESHRAAMKALKSFVKDMDSKEIPLFLTEISRNKEAGSLSVEGTISLYEVLARVHGTKIVPLIDNIMGSIIKTLASSAGSFPLQQACSKVVPAIARYGIDASSPEERKRHVIHSLCNPLSDSLLGSQESLTSGAALCLKALVENDNWRFASYEIVNKVCQNVAGALEENYTETNAHMGLVMALAKRNSVALEPYARLLVQSGLKILNTGIEQANSLKRLSAIEMVKSLMKCLDPWSICTELQLIIQEMEKCHCDQMAYIKGAAFEALQTAKRLASENGSKSHKGPGSVTGSNVSRGNNRIRRALSGAGDQSPVLASPGSQFFNSFVEYDSLIDSPILSKQDMQYLDSDCRSVDQKLWSYENGGVDVSLKDGFFSGIARSSSVSDTCFEQSDRKRFVKMKENSEELLGFSQNNPRRGISRSAASSPLRLRTPTNKDNNIFRTPRKLVHPLQDISNINSEYPEKQVRRSRFHSFSDFDWSPSSGSDRNCILPDDYEFGENESLYADIEQFQDGVESVSSTEDIPIGPDVQVPYQVISEKKTVRLKVALKFVCGLSFALLVALTPVFWLSNQDDGCYLVPT</sequence>
<gene>
    <name evidence="4" type="ORF">L484_024007</name>
</gene>
<dbReference type="GO" id="GO:0008017">
    <property type="term" value="F:microtubule binding"/>
    <property type="evidence" value="ECO:0007669"/>
    <property type="project" value="InterPro"/>
</dbReference>
<dbReference type="GO" id="GO:0005874">
    <property type="term" value="C:microtubule"/>
    <property type="evidence" value="ECO:0007669"/>
    <property type="project" value="InterPro"/>
</dbReference>
<organism evidence="4 5">
    <name type="scientific">Morus notabilis</name>
    <dbReference type="NCBI Taxonomy" id="981085"/>
    <lineage>
        <taxon>Eukaryota</taxon>
        <taxon>Viridiplantae</taxon>
        <taxon>Streptophyta</taxon>
        <taxon>Embryophyta</taxon>
        <taxon>Tracheophyta</taxon>
        <taxon>Spermatophyta</taxon>
        <taxon>Magnoliopsida</taxon>
        <taxon>eudicotyledons</taxon>
        <taxon>Gunneridae</taxon>
        <taxon>Pentapetalae</taxon>
        <taxon>rosids</taxon>
        <taxon>fabids</taxon>
        <taxon>Rosales</taxon>
        <taxon>Moraceae</taxon>
        <taxon>Moreae</taxon>
        <taxon>Morus</taxon>
    </lineage>
</organism>
<dbReference type="SUPFAM" id="SSF48371">
    <property type="entry name" value="ARM repeat"/>
    <property type="match status" value="1"/>
</dbReference>
<keyword evidence="2" id="KW-0472">Membrane</keyword>
<name>W9R0S6_9ROSA</name>
<dbReference type="eggNOG" id="ENOG502QQPA">
    <property type="taxonomic scope" value="Eukaryota"/>
</dbReference>
<keyword evidence="2" id="KW-0812">Transmembrane</keyword>
<dbReference type="Proteomes" id="UP000030645">
    <property type="component" value="Unassembled WGS sequence"/>
</dbReference>
<dbReference type="Gene3D" id="1.25.10.10">
    <property type="entry name" value="Leucine-rich Repeat Variant"/>
    <property type="match status" value="1"/>
</dbReference>
<accession>W9R0S6</accession>
<keyword evidence="2" id="KW-1133">Transmembrane helix</keyword>
<feature type="region of interest" description="Disordered" evidence="1">
    <location>
        <begin position="294"/>
        <end position="314"/>
    </location>
</feature>
<feature type="compositionally biased region" description="Low complexity" evidence="1">
    <location>
        <begin position="437"/>
        <end position="448"/>
    </location>
</feature>
<dbReference type="KEGG" id="mnt:21406757"/>
<feature type="transmembrane region" description="Helical" evidence="2">
    <location>
        <begin position="563"/>
        <end position="584"/>
    </location>
</feature>
<reference evidence="5" key="1">
    <citation type="submission" date="2013-01" db="EMBL/GenBank/DDBJ databases">
        <title>Draft Genome Sequence of a Mulberry Tree, Morus notabilis C.K. Schneid.</title>
        <authorList>
            <person name="He N."/>
            <person name="Zhao S."/>
        </authorList>
    </citation>
    <scope>NUCLEOTIDE SEQUENCE</scope>
</reference>
<dbReference type="AlphaFoldDB" id="W9R0S6"/>
<protein>
    <recommendedName>
        <fullName evidence="3">TORTIFOLIA1/SINE1-2 N-terminal domain-containing protein</fullName>
    </recommendedName>
</protein>
<dbReference type="PANTHER" id="PTHR31355">
    <property type="entry name" value="MICROTUBULE-ASSOCIATED PROTEIN TORTIFOLIA1"/>
    <property type="match status" value="1"/>
</dbReference>
<evidence type="ECO:0000313" key="4">
    <source>
        <dbReference type="EMBL" id="EXB62709.1"/>
    </source>
</evidence>
<evidence type="ECO:0000313" key="5">
    <source>
        <dbReference type="Proteomes" id="UP000030645"/>
    </source>
</evidence>
<dbReference type="InterPro" id="IPR057600">
    <property type="entry name" value="TORTIFOLIA1/SINE1-2_N"/>
</dbReference>
<feature type="region of interest" description="Disordered" evidence="1">
    <location>
        <begin position="426"/>
        <end position="453"/>
    </location>
</feature>
<dbReference type="InterPro" id="IPR011989">
    <property type="entry name" value="ARM-like"/>
</dbReference>
<dbReference type="OrthoDB" id="611190at2759"/>